<reference evidence="2" key="1">
    <citation type="submission" date="2022-11" db="UniProtKB">
        <authorList>
            <consortium name="WormBaseParasite"/>
        </authorList>
    </citation>
    <scope>IDENTIFICATION</scope>
</reference>
<accession>A0AC34QJY9</accession>
<organism evidence="1 2">
    <name type="scientific">Panagrolaimus sp. JU765</name>
    <dbReference type="NCBI Taxonomy" id="591449"/>
    <lineage>
        <taxon>Eukaryota</taxon>
        <taxon>Metazoa</taxon>
        <taxon>Ecdysozoa</taxon>
        <taxon>Nematoda</taxon>
        <taxon>Chromadorea</taxon>
        <taxon>Rhabditida</taxon>
        <taxon>Tylenchina</taxon>
        <taxon>Panagrolaimomorpha</taxon>
        <taxon>Panagrolaimoidea</taxon>
        <taxon>Panagrolaimidae</taxon>
        <taxon>Panagrolaimus</taxon>
    </lineage>
</organism>
<dbReference type="WBParaSite" id="JU765_v2.g16954.t1">
    <property type="protein sequence ID" value="JU765_v2.g16954.t1"/>
    <property type="gene ID" value="JU765_v2.g16954"/>
</dbReference>
<proteinExistence type="predicted"/>
<dbReference type="Proteomes" id="UP000887576">
    <property type="component" value="Unplaced"/>
</dbReference>
<name>A0AC34QJY9_9BILA</name>
<evidence type="ECO:0000313" key="2">
    <source>
        <dbReference type="WBParaSite" id="JU765_v2.g16954.t1"/>
    </source>
</evidence>
<sequence>MPGYEREREKLRQYLGIEWVPNGLKEMDEQKIKAVRHPEELNCDFQEAKNCRWMNSKDLDTLNFHLFEKEDHTAFPVLQIRPGPSKIEPGDKLIFVGDRKNAEQSALLTSWPIRCQNTTGKLVFDFWVYNGASVEVLILEENMETGELKQSGEKIYVDCGTLSMNTECSAEIPPRETPFRIAIRAYDIKNKEGSFVMVDNIYYAATFCKVSIEFGPDFKTESLMTGAEGMPIEYSSQLTCSEFDGTCRWRNGGHGSRIWKKATTAPKEQLMFNETGTYTVPKAPFAFMYIEEGTKPDDLMTLISDPIDCQSASSSTLSFRLWATKGVQMSICSVDYEMKPIECQKIAMARSPAPSIHHFEQVSKFMYAFKIDTVNPDFDNFVIIDDILYEATMCNEAINALDFGKDFYTTPMLSSLLNRPVQSAEDLKCAFSKRALDCSWANLEDEKAKWEIGVGTIDKTKFSSLTRRLNFPDSEFALARLNAKNLSAVLVSESIKCMSDRASLSFRYWHTGAAMLSICVVKSISFGIIDCQSIGSASTEHVYVDIPRFDEPIRIAFKADSILGEGVVALDDIQVEGKLCPTLALSGNSGLGSTKIRRPEKSYSLLTPDANVCRLLSCNFDREHLCIYESKRVANSLSMFSVRNGVATTMLFERSKVAMLESPPFHLNAPARLHFDYSIQKGYAEIFICEDSIYRELDSCYKVTNSEKTVFGEFIHDFIEVLPSDTKIYVIVKLDPKSKKSTIRLDNILLTDVDNHPIC</sequence>
<evidence type="ECO:0000313" key="1">
    <source>
        <dbReference type="Proteomes" id="UP000887576"/>
    </source>
</evidence>
<protein>
    <submittedName>
        <fullName evidence="2">MAM domain-containing protein</fullName>
    </submittedName>
</protein>